<dbReference type="InParanoid" id="A0A7M7SZ12"/>
<dbReference type="PROSITE" id="PS00491">
    <property type="entry name" value="PROLINE_PEPTIDASE"/>
    <property type="match status" value="1"/>
</dbReference>
<dbReference type="FunFam" id="3.40.350.10:FF:000001">
    <property type="entry name" value="Putative xaa-Pro aminopeptidase 1"/>
    <property type="match status" value="1"/>
</dbReference>
<evidence type="ECO:0000256" key="3">
    <source>
        <dbReference type="ARBA" id="ARBA00022723"/>
    </source>
</evidence>
<keyword evidence="5" id="KW-0464">Manganese</keyword>
<evidence type="ECO:0000259" key="7">
    <source>
        <dbReference type="Pfam" id="PF00557"/>
    </source>
</evidence>
<dbReference type="FunCoup" id="A0A7M7SZ12">
    <property type="interactions" value="1552"/>
</dbReference>
<comment type="cofactor">
    <cofactor evidence="1">
        <name>Mn(2+)</name>
        <dbReference type="ChEBI" id="CHEBI:29035"/>
    </cofactor>
</comment>
<dbReference type="Pfam" id="PF00557">
    <property type="entry name" value="Peptidase_M24"/>
    <property type="match status" value="1"/>
</dbReference>
<dbReference type="SUPFAM" id="SSF55920">
    <property type="entry name" value="Creatinase/aminopeptidase"/>
    <property type="match status" value="1"/>
</dbReference>
<evidence type="ECO:0000259" key="8">
    <source>
        <dbReference type="Pfam" id="PF01321"/>
    </source>
</evidence>
<dbReference type="PANTHER" id="PTHR43763:SF6">
    <property type="entry name" value="XAA-PRO AMINOPEPTIDASE 1"/>
    <property type="match status" value="1"/>
</dbReference>
<dbReference type="Pfam" id="PF16189">
    <property type="entry name" value="Creatinase_N_2"/>
    <property type="match status" value="1"/>
</dbReference>
<dbReference type="GO" id="GO:0070006">
    <property type="term" value="F:metalloaminopeptidase activity"/>
    <property type="evidence" value="ECO:0007669"/>
    <property type="project" value="InterPro"/>
</dbReference>
<dbReference type="InterPro" id="IPR036005">
    <property type="entry name" value="Creatinase/aminopeptidase-like"/>
</dbReference>
<evidence type="ECO:0000313" key="10">
    <source>
        <dbReference type="Proteomes" id="UP000007110"/>
    </source>
</evidence>
<dbReference type="InterPro" id="IPR029149">
    <property type="entry name" value="Creatin/AminoP/Spt16_N"/>
</dbReference>
<name>A0A7M7SZ12_STRPU</name>
<dbReference type="EnsemblMetazoa" id="XM_030985965">
    <property type="protein sequence ID" value="XP_030841825"/>
    <property type="gene ID" value="LOC581095"/>
</dbReference>
<feature type="domain" description="Peptidase M24" evidence="7">
    <location>
        <begin position="317"/>
        <end position="509"/>
    </location>
</feature>
<reference evidence="9" key="2">
    <citation type="submission" date="2021-01" db="UniProtKB">
        <authorList>
            <consortium name="EnsemblMetazoa"/>
        </authorList>
    </citation>
    <scope>IDENTIFICATION</scope>
</reference>
<keyword evidence="4" id="KW-0378">Hydrolase</keyword>
<reference evidence="10" key="1">
    <citation type="submission" date="2015-02" db="EMBL/GenBank/DDBJ databases">
        <title>Genome sequencing for Strongylocentrotus purpuratus.</title>
        <authorList>
            <person name="Murali S."/>
            <person name="Liu Y."/>
            <person name="Vee V."/>
            <person name="English A."/>
            <person name="Wang M."/>
            <person name="Skinner E."/>
            <person name="Han Y."/>
            <person name="Muzny D.M."/>
            <person name="Worley K.C."/>
            <person name="Gibbs R.A."/>
        </authorList>
    </citation>
    <scope>NUCLEOTIDE SEQUENCE</scope>
</reference>
<dbReference type="Gene3D" id="3.90.230.10">
    <property type="entry name" value="Creatinase/methionine aminopeptidase superfamily"/>
    <property type="match status" value="1"/>
</dbReference>
<dbReference type="InterPro" id="IPR033740">
    <property type="entry name" value="Pept_M24B"/>
</dbReference>
<dbReference type="KEGG" id="spu:581095"/>
<dbReference type="Gene3D" id="3.40.350.10">
    <property type="entry name" value="Creatinase/prolidase N-terminal domain"/>
    <property type="match status" value="2"/>
</dbReference>
<evidence type="ECO:0000256" key="1">
    <source>
        <dbReference type="ARBA" id="ARBA00001936"/>
    </source>
</evidence>
<dbReference type="InterPro" id="IPR000587">
    <property type="entry name" value="Creatinase_N"/>
</dbReference>
<dbReference type="OMA" id="AMAKFPP"/>
<dbReference type="FunFam" id="3.90.230.10:FF:000007">
    <property type="entry name" value="Xaa-Pro aminopeptidase P"/>
    <property type="match status" value="1"/>
</dbReference>
<dbReference type="AlphaFoldDB" id="A0A7M7SZ12"/>
<evidence type="ECO:0000256" key="2">
    <source>
        <dbReference type="ARBA" id="ARBA00008766"/>
    </source>
</evidence>
<feature type="domain" description="Creatinase N-terminal" evidence="8">
    <location>
        <begin position="10"/>
        <end position="146"/>
    </location>
</feature>
<protein>
    <submittedName>
        <fullName evidence="9">Uncharacterized protein</fullName>
    </submittedName>
</protein>
<proteinExistence type="inferred from homology"/>
<comment type="similarity">
    <text evidence="2 6">Belongs to the peptidase M24B family.</text>
</comment>
<dbReference type="RefSeq" id="XP_030841825.1">
    <property type="nucleotide sequence ID" value="XM_030985965.1"/>
</dbReference>
<keyword evidence="3 6" id="KW-0479">Metal-binding</keyword>
<evidence type="ECO:0000256" key="4">
    <source>
        <dbReference type="ARBA" id="ARBA00022801"/>
    </source>
</evidence>
<sequence length="526" mass="59034">MAKNTTLLLQKLRGFMQSSQYGGPIQAYIIPSCDSHQNEYIAECDCRRPFITGFTGSSGTAIVTEMKAAMWTDGRYFLQAAKQMDQNWTLMKMGMPKTPTQEEWLTEVLPAGSKVGVDPFLFRWESWKTFSSTLEGAGHSLVPIQSNLVDLVWDADRPLPPQAQVKVHSLHFTGQSSAEKVAQIRRKMAKVRVQNLILTALDEIAWLFNLRGSDIVYNPVFFAYAVLSQDSVHLFVDESKLEPGVHSHINQGIEVTLHAYDDIQKFISDMLAENGAKTWISANSSYALMNLIPKQHQYIHNSPIWQSKAVKNDVEIEGMRQAHIRDAVALCEYFNWLEHEIPKGYLNEVTAADKLENLRSEQEDFVSLSFDTISSMGPNGAVIHYKPQLPTALTLNTQEIYLCDSGGQYRDGTTDVTRTFHFGTPTQHQKECFTRVLKGVISLATAVFPEGTRGVLLDSFARQHLWEIGLDYMHGTGHGIGSYLNVHEPPHLISYRVGPGSEAPLEAGIFMSDGKPLRLFLHLFLP</sequence>
<dbReference type="Proteomes" id="UP000007110">
    <property type="component" value="Unassembled WGS sequence"/>
</dbReference>
<keyword evidence="10" id="KW-1185">Reference proteome</keyword>
<dbReference type="InterPro" id="IPR050422">
    <property type="entry name" value="X-Pro_aminopeptidase_P"/>
</dbReference>
<dbReference type="InterPro" id="IPR000994">
    <property type="entry name" value="Pept_M24"/>
</dbReference>
<dbReference type="GO" id="GO:0005737">
    <property type="term" value="C:cytoplasm"/>
    <property type="evidence" value="ECO:0007669"/>
    <property type="project" value="UniProtKB-ARBA"/>
</dbReference>
<dbReference type="OrthoDB" id="9995434at2759"/>
<dbReference type="CDD" id="cd01085">
    <property type="entry name" value="APP"/>
    <property type="match status" value="1"/>
</dbReference>
<dbReference type="SUPFAM" id="SSF53092">
    <property type="entry name" value="Creatinase/prolidase N-terminal domain"/>
    <property type="match status" value="1"/>
</dbReference>
<evidence type="ECO:0000256" key="5">
    <source>
        <dbReference type="ARBA" id="ARBA00023211"/>
    </source>
</evidence>
<organism evidence="9 10">
    <name type="scientific">Strongylocentrotus purpuratus</name>
    <name type="common">Purple sea urchin</name>
    <dbReference type="NCBI Taxonomy" id="7668"/>
    <lineage>
        <taxon>Eukaryota</taxon>
        <taxon>Metazoa</taxon>
        <taxon>Echinodermata</taxon>
        <taxon>Eleutherozoa</taxon>
        <taxon>Echinozoa</taxon>
        <taxon>Echinoidea</taxon>
        <taxon>Euechinoidea</taxon>
        <taxon>Echinacea</taxon>
        <taxon>Camarodonta</taxon>
        <taxon>Echinidea</taxon>
        <taxon>Strongylocentrotidae</taxon>
        <taxon>Strongylocentrotus</taxon>
    </lineage>
</organism>
<dbReference type="GeneID" id="581095"/>
<evidence type="ECO:0000313" key="9">
    <source>
        <dbReference type="EnsemblMetazoa" id="XP_030841825"/>
    </source>
</evidence>
<dbReference type="InterPro" id="IPR001131">
    <property type="entry name" value="Peptidase_M24B_aminopep-P_CS"/>
</dbReference>
<dbReference type="PANTHER" id="PTHR43763">
    <property type="entry name" value="XAA-PRO AMINOPEPTIDASE 1"/>
    <property type="match status" value="1"/>
</dbReference>
<dbReference type="Pfam" id="PF01321">
    <property type="entry name" value="Creatinase_N"/>
    <property type="match status" value="1"/>
</dbReference>
<evidence type="ECO:0000256" key="6">
    <source>
        <dbReference type="RuleBase" id="RU000590"/>
    </source>
</evidence>
<accession>A0A7M7SZ12</accession>
<dbReference type="GO" id="GO:0046872">
    <property type="term" value="F:metal ion binding"/>
    <property type="evidence" value="ECO:0007669"/>
    <property type="project" value="UniProtKB-KW"/>
</dbReference>